<gene>
    <name evidence="1" type="ORF">U0070_024769</name>
</gene>
<keyword evidence="2" id="KW-1185">Reference proteome</keyword>
<sequence>MINRRPKVVNPLFEKRPRNFSTGWDIQPSRDLTCFVKCPRASDQAAGIERCPLEVVVSQAAGTEGCPLEVVLLSVTDPQALDRQRATQPLKLARVSTVTTLVENRKAQQVVLARDVGPKMAVFYCMRRKARLGKLAHRETCTPLAFARVNLEDKDALAKLVKAVRPNYREIHRHWGGKMPNPKSVASIAKLEKAKARELASKLGHTRLFYTGNGRCRRKCWRMASPASAGPRTEEEILGSVPNYNAAFLKPFSEGNPTETSVNIPQRPIPVT</sequence>
<evidence type="ECO:0008006" key="3">
    <source>
        <dbReference type="Google" id="ProtNLM"/>
    </source>
</evidence>
<dbReference type="InterPro" id="IPR029064">
    <property type="entry name" value="Ribosomal_eL30-like_sf"/>
</dbReference>
<evidence type="ECO:0000313" key="1">
    <source>
        <dbReference type="EMBL" id="KAK7820811.1"/>
    </source>
</evidence>
<organism evidence="1 2">
    <name type="scientific">Myodes glareolus</name>
    <name type="common">Bank vole</name>
    <name type="synonym">Clethrionomys glareolus</name>
    <dbReference type="NCBI Taxonomy" id="447135"/>
    <lineage>
        <taxon>Eukaryota</taxon>
        <taxon>Metazoa</taxon>
        <taxon>Chordata</taxon>
        <taxon>Craniata</taxon>
        <taxon>Vertebrata</taxon>
        <taxon>Euteleostomi</taxon>
        <taxon>Mammalia</taxon>
        <taxon>Eutheria</taxon>
        <taxon>Euarchontoglires</taxon>
        <taxon>Glires</taxon>
        <taxon>Rodentia</taxon>
        <taxon>Myomorpha</taxon>
        <taxon>Muroidea</taxon>
        <taxon>Cricetidae</taxon>
        <taxon>Arvicolinae</taxon>
        <taxon>Myodes</taxon>
    </lineage>
</organism>
<proteinExistence type="predicted"/>
<dbReference type="Gene3D" id="3.30.1330.30">
    <property type="match status" value="1"/>
</dbReference>
<protein>
    <recommendedName>
        <fullName evidence="3">60S ribosomal protein L7a</fullName>
    </recommendedName>
</protein>
<evidence type="ECO:0000313" key="2">
    <source>
        <dbReference type="Proteomes" id="UP001488838"/>
    </source>
</evidence>
<dbReference type="AlphaFoldDB" id="A0AAW0J306"/>
<dbReference type="EMBL" id="JBBHLL010000069">
    <property type="protein sequence ID" value="KAK7820811.1"/>
    <property type="molecule type" value="Genomic_DNA"/>
</dbReference>
<accession>A0AAW0J306</accession>
<comment type="caution">
    <text evidence="1">The sequence shown here is derived from an EMBL/GenBank/DDBJ whole genome shotgun (WGS) entry which is preliminary data.</text>
</comment>
<name>A0AAW0J306_MYOGA</name>
<dbReference type="Proteomes" id="UP001488838">
    <property type="component" value="Unassembled WGS sequence"/>
</dbReference>
<reference evidence="1 2" key="1">
    <citation type="journal article" date="2023" name="bioRxiv">
        <title>Conserved and derived expression patterns and positive selection on dental genes reveal complex evolutionary context of ever-growing rodent molars.</title>
        <authorList>
            <person name="Calamari Z.T."/>
            <person name="Song A."/>
            <person name="Cohen E."/>
            <person name="Akter M."/>
            <person name="Roy R.D."/>
            <person name="Hallikas O."/>
            <person name="Christensen M.M."/>
            <person name="Li P."/>
            <person name="Marangoni P."/>
            <person name="Jernvall J."/>
            <person name="Klein O.D."/>
        </authorList>
    </citation>
    <scope>NUCLEOTIDE SEQUENCE [LARGE SCALE GENOMIC DNA]</scope>
    <source>
        <strain evidence="1">V071</strain>
    </source>
</reference>
<dbReference type="SUPFAM" id="SSF55315">
    <property type="entry name" value="L30e-like"/>
    <property type="match status" value="1"/>
</dbReference>